<dbReference type="AlphaFoldDB" id="A0A4R3MBB0"/>
<dbReference type="NCBIfam" id="NF040570">
    <property type="entry name" value="guided_TnpB"/>
    <property type="match status" value="1"/>
</dbReference>
<evidence type="ECO:0000256" key="3">
    <source>
        <dbReference type="ARBA" id="ARBA00022578"/>
    </source>
</evidence>
<proteinExistence type="inferred from homology"/>
<comment type="similarity">
    <text evidence="2">In the N-terminal section; belongs to the transposase 2 family.</text>
</comment>
<reference evidence="8 9" key="1">
    <citation type="submission" date="2019-03" db="EMBL/GenBank/DDBJ databases">
        <title>Genomic Encyclopedia of Type Strains, Phase IV (KMG-IV): sequencing the most valuable type-strain genomes for metagenomic binning, comparative biology and taxonomic classification.</title>
        <authorList>
            <person name="Goeker M."/>
        </authorList>
    </citation>
    <scope>NUCLEOTIDE SEQUENCE [LARGE SCALE GENOMIC DNA]</scope>
    <source>
        <strain evidence="8 9">DSM 24591</strain>
    </source>
</reference>
<gene>
    <name evidence="8" type="ORF">EDC26_101146</name>
</gene>
<feature type="domain" description="Cas12f1-like TNB" evidence="7">
    <location>
        <begin position="263"/>
        <end position="334"/>
    </location>
</feature>
<dbReference type="RefSeq" id="WP_132579357.1">
    <property type="nucleotide sequence ID" value="NZ_SMAJ01000001.1"/>
</dbReference>
<evidence type="ECO:0000256" key="4">
    <source>
        <dbReference type="ARBA" id="ARBA00023125"/>
    </source>
</evidence>
<dbReference type="GO" id="GO:0006310">
    <property type="term" value="P:DNA recombination"/>
    <property type="evidence" value="ECO:0007669"/>
    <property type="project" value="UniProtKB-KW"/>
</dbReference>
<feature type="domain" description="Probable transposase IS891/IS1136/IS1341" evidence="6">
    <location>
        <begin position="152"/>
        <end position="251"/>
    </location>
</feature>
<evidence type="ECO:0000256" key="1">
    <source>
        <dbReference type="ARBA" id="ARBA00008761"/>
    </source>
</evidence>
<evidence type="ECO:0000256" key="5">
    <source>
        <dbReference type="ARBA" id="ARBA00023172"/>
    </source>
</evidence>
<comment type="similarity">
    <text evidence="1">In the C-terminal section; belongs to the transposase 35 family.</text>
</comment>
<keyword evidence="4" id="KW-0238">DNA-binding</keyword>
<keyword evidence="5" id="KW-0233">DNA recombination</keyword>
<keyword evidence="3" id="KW-0815">Transposition</keyword>
<organism evidence="8 9">
    <name type="scientific">Paralcaligenes ureilyticus</name>
    <dbReference type="NCBI Taxonomy" id="627131"/>
    <lineage>
        <taxon>Bacteria</taxon>
        <taxon>Pseudomonadati</taxon>
        <taxon>Pseudomonadota</taxon>
        <taxon>Betaproteobacteria</taxon>
        <taxon>Burkholderiales</taxon>
        <taxon>Alcaligenaceae</taxon>
        <taxon>Paralcaligenes</taxon>
    </lineage>
</organism>
<dbReference type="Pfam" id="PF01385">
    <property type="entry name" value="OrfB_IS605"/>
    <property type="match status" value="1"/>
</dbReference>
<name>A0A4R3MBB0_9BURK</name>
<comment type="caution">
    <text evidence="8">The sequence shown here is derived from an EMBL/GenBank/DDBJ whole genome shotgun (WGS) entry which is preliminary data.</text>
</comment>
<evidence type="ECO:0000313" key="8">
    <source>
        <dbReference type="EMBL" id="TCT10924.1"/>
    </source>
</evidence>
<dbReference type="OrthoDB" id="8676001at2"/>
<sequence length="349" mass="39116">MSTKVYRYRVKSLSGMLNKQSRAVNFVWNFCNDTQKHALKWRKRWPTGFDLNVLTTGSSKELGIHSGTVNAVCEQYAKSRGQFRRPCLRYRGRRSLGWVPLKGRELKRHGQAFRFAGHTFRVFNSRALPEGKIRDGTCFARDAQGNWFLNVVIEVADAPARPIHNGVGIDLGLKEFATLSTGEKIDNPRHFRQMEEKLATAQRARKKRQVAGIHTKIKNARSDFLHKLSHRLVNEFDYIAVGNVNAKALAKTKLAKSVNDAAWSSFRNLLQFKAMTHGATVEEVNERLTSQTCSSCGALPDSRPNGIAGLGIREWVCSDCGAMHDRDVNAALNILRRGRATLAVGILAL</sequence>
<accession>A0A4R3MBB0</accession>
<dbReference type="GO" id="GO:0032196">
    <property type="term" value="P:transposition"/>
    <property type="evidence" value="ECO:0007669"/>
    <property type="project" value="UniProtKB-KW"/>
</dbReference>
<protein>
    <submittedName>
        <fullName evidence="8">Transposase</fullName>
    </submittedName>
</protein>
<dbReference type="PANTHER" id="PTHR30405:SF25">
    <property type="entry name" value="RNA-GUIDED DNA ENDONUCLEASE INSQ-RELATED"/>
    <property type="match status" value="1"/>
</dbReference>
<dbReference type="InterPro" id="IPR010095">
    <property type="entry name" value="Cas12f1-like_TNB"/>
</dbReference>
<dbReference type="PANTHER" id="PTHR30405">
    <property type="entry name" value="TRANSPOSASE"/>
    <property type="match status" value="1"/>
</dbReference>
<dbReference type="NCBIfam" id="TIGR01766">
    <property type="entry name" value="IS200/IS605 family accessory protein TnpB-like domain"/>
    <property type="match status" value="1"/>
</dbReference>
<evidence type="ECO:0000256" key="2">
    <source>
        <dbReference type="ARBA" id="ARBA00011044"/>
    </source>
</evidence>
<dbReference type="Pfam" id="PF07282">
    <property type="entry name" value="Cas12f1-like_TNB"/>
    <property type="match status" value="1"/>
</dbReference>
<evidence type="ECO:0000259" key="7">
    <source>
        <dbReference type="Pfam" id="PF07282"/>
    </source>
</evidence>
<dbReference type="EMBL" id="SMAJ01000001">
    <property type="protein sequence ID" value="TCT10924.1"/>
    <property type="molecule type" value="Genomic_DNA"/>
</dbReference>
<dbReference type="Proteomes" id="UP000295525">
    <property type="component" value="Unassembled WGS sequence"/>
</dbReference>
<keyword evidence="9" id="KW-1185">Reference proteome</keyword>
<evidence type="ECO:0000313" key="9">
    <source>
        <dbReference type="Proteomes" id="UP000295525"/>
    </source>
</evidence>
<evidence type="ECO:0000259" key="6">
    <source>
        <dbReference type="Pfam" id="PF01385"/>
    </source>
</evidence>
<dbReference type="InterPro" id="IPR051399">
    <property type="entry name" value="RNA-guided_DNA_endo/Transpos"/>
</dbReference>
<dbReference type="InterPro" id="IPR001959">
    <property type="entry name" value="Transposase"/>
</dbReference>
<dbReference type="GO" id="GO:0003677">
    <property type="term" value="F:DNA binding"/>
    <property type="evidence" value="ECO:0007669"/>
    <property type="project" value="UniProtKB-KW"/>
</dbReference>